<feature type="compositionally biased region" description="Low complexity" evidence="15">
    <location>
        <begin position="29"/>
        <end position="47"/>
    </location>
</feature>
<feature type="domain" description="SH3" evidence="17">
    <location>
        <begin position="858"/>
        <end position="918"/>
    </location>
</feature>
<dbReference type="PRINTS" id="PR00390">
    <property type="entry name" value="PHPHLIPASEC"/>
</dbReference>
<dbReference type="Proteomes" id="UP001152320">
    <property type="component" value="Chromosome 5"/>
</dbReference>
<keyword evidence="3 13" id="KW-0728">SH3 domain</keyword>
<dbReference type="GO" id="GO:0010634">
    <property type="term" value="P:positive regulation of epithelial cell migration"/>
    <property type="evidence" value="ECO:0007669"/>
    <property type="project" value="TreeGrafter"/>
</dbReference>
<dbReference type="Gene3D" id="2.30.29.30">
    <property type="entry name" value="Pleckstrin-homology domain (PH domain)/Phosphotyrosine-binding domain (PTB)"/>
    <property type="match status" value="3"/>
</dbReference>
<evidence type="ECO:0000256" key="15">
    <source>
        <dbReference type="SAM" id="MobiDB-lite"/>
    </source>
</evidence>
<dbReference type="GO" id="GO:0004435">
    <property type="term" value="F:phosphatidylinositol-4,5-bisphosphate phospholipase C activity"/>
    <property type="evidence" value="ECO:0007669"/>
    <property type="project" value="UniProtKB-EC"/>
</dbReference>
<dbReference type="InterPro" id="IPR011992">
    <property type="entry name" value="EF-hand-dom_pair"/>
</dbReference>
<keyword evidence="10 14" id="KW-0443">Lipid metabolism</keyword>
<keyword evidence="7" id="KW-0106">Calcium</keyword>
<evidence type="ECO:0000259" key="16">
    <source>
        <dbReference type="PROSITE" id="PS50001"/>
    </source>
</evidence>
<evidence type="ECO:0000256" key="3">
    <source>
        <dbReference type="ARBA" id="ARBA00022443"/>
    </source>
</evidence>
<dbReference type="PANTHER" id="PTHR10336">
    <property type="entry name" value="PHOSPHOINOSITIDE-SPECIFIC PHOSPHOLIPASE C FAMILY PROTEIN"/>
    <property type="match status" value="1"/>
</dbReference>
<dbReference type="InterPro" id="IPR001192">
    <property type="entry name" value="PI-PLC_fam"/>
</dbReference>
<keyword evidence="11" id="KW-0807">Transducer</keyword>
<dbReference type="CDD" id="cd00821">
    <property type="entry name" value="PH"/>
    <property type="match status" value="1"/>
</dbReference>
<evidence type="ECO:0000256" key="6">
    <source>
        <dbReference type="ARBA" id="ARBA00022801"/>
    </source>
</evidence>
<dbReference type="SMART" id="SM00326">
    <property type="entry name" value="SH3"/>
    <property type="match status" value="1"/>
</dbReference>
<reference evidence="20" key="1">
    <citation type="submission" date="2021-10" db="EMBL/GenBank/DDBJ databases">
        <title>Tropical sea cucumber genome reveals ecological adaptation and Cuvierian tubules defense mechanism.</title>
        <authorList>
            <person name="Chen T."/>
        </authorList>
    </citation>
    <scope>NUCLEOTIDE SEQUENCE</scope>
    <source>
        <strain evidence="20">Nanhai2018</strain>
        <tissue evidence="20">Muscle</tissue>
    </source>
</reference>
<evidence type="ECO:0000259" key="18">
    <source>
        <dbReference type="PROSITE" id="PS50004"/>
    </source>
</evidence>
<gene>
    <name evidence="20" type="ORF">HOLleu_13503</name>
</gene>
<dbReference type="SUPFAM" id="SSF47473">
    <property type="entry name" value="EF-hand"/>
    <property type="match status" value="1"/>
</dbReference>
<keyword evidence="5" id="KW-0677">Repeat</keyword>
<evidence type="ECO:0000256" key="10">
    <source>
        <dbReference type="ARBA" id="ARBA00023098"/>
    </source>
</evidence>
<dbReference type="GO" id="GO:0009395">
    <property type="term" value="P:phospholipid catabolic process"/>
    <property type="evidence" value="ECO:0007669"/>
    <property type="project" value="InterPro"/>
</dbReference>
<evidence type="ECO:0000256" key="11">
    <source>
        <dbReference type="ARBA" id="ARBA00023224"/>
    </source>
</evidence>
<name>A0A9Q1CCZ5_HOLLE</name>
<evidence type="ECO:0000256" key="9">
    <source>
        <dbReference type="ARBA" id="ARBA00022999"/>
    </source>
</evidence>
<dbReference type="EC" id="3.1.4.11" evidence="2 14"/>
<evidence type="ECO:0000256" key="13">
    <source>
        <dbReference type="PROSITE-ProRule" id="PRU00192"/>
    </source>
</evidence>
<evidence type="ECO:0000256" key="12">
    <source>
        <dbReference type="PROSITE-ProRule" id="PRU00191"/>
    </source>
</evidence>
<dbReference type="FunFam" id="3.30.505.10:FF:000011">
    <property type="entry name" value="1-phosphatidylinositol 4,5-bisphosphate phosphodiesterase gamma"/>
    <property type="match status" value="1"/>
</dbReference>
<dbReference type="InterPro" id="IPR016279">
    <property type="entry name" value="PLC-gamma"/>
</dbReference>
<dbReference type="SMART" id="SM00252">
    <property type="entry name" value="SH2"/>
    <property type="match status" value="2"/>
</dbReference>
<dbReference type="Gene3D" id="1.10.238.10">
    <property type="entry name" value="EF-hand"/>
    <property type="match status" value="1"/>
</dbReference>
<dbReference type="Gene3D" id="3.30.505.10">
    <property type="entry name" value="SH2 domain"/>
    <property type="match status" value="2"/>
</dbReference>
<comment type="caution">
    <text evidence="20">The sequence shown here is derived from an EMBL/GenBank/DDBJ whole genome shotgun (WGS) entry which is preliminary data.</text>
</comment>
<dbReference type="CDD" id="cd08592">
    <property type="entry name" value="PI-PLCc_gamma"/>
    <property type="match status" value="1"/>
</dbReference>
<dbReference type="FunFam" id="2.30.30.40:FF:000119">
    <property type="entry name" value="1-phosphatidylinositol 4,5-bisphosphate phosphodiesterase gamma"/>
    <property type="match status" value="1"/>
</dbReference>
<sequence length="1358" mass="156572">MPLKSRSKKLSEPAGFMDDSASERPRRTSAPSMSSSYVRSPVSMKSSVGKISEETQDGFDQSEPEVANLPRRRTGVVEHPFNGMTPVIPDDNNLTAEEIARIRRDLQFGTSLTRFFLKKKPELMAFEVNFESGQLMMKQAKNRIEGAIKIRDIKEIREGWQSKEFEKWPEEKVKCTVNLCFIVFYGSEFNLKRLSVAALNANEYHLWIIGLKWLMKEIAADTYPMSIERFLKAEVYNFGKQKNELLSLRDVKSILPRLNRKMNTKDLKDAFNNFSDQNHQLNFEGFHDLFHKLLHQQEVADELQGLYSDDGGRVTLTHFMRFLAKEQKDNLANDPDAVKAHILAYFEGSLLGKRKGGAAYFTIEEFIDFLYSKHNQIWDTAHNEVIDSLDHPLCHYWMASSHNTYLTGDQISSESSCEAYARVLEMGCRCIELDCWDGPEGLPLIYHGLTLTTRIKFNDVLKTIKEHAFTTSDMPIVLSIENHCSLTQQRNMACVFQEIFGPALLTQPVERDGKCLPSLNQLKGKIILKHKKLPEGEGDVFTNLPDDENIEWDYNNSLINGKLLLHDLIRGEWIPHFFVLTEEKLLYSPWEEKESQEEEEDTFSVTSEQNTPEQELHFAEPWFHGKIEKVGEKDPRQISEDLLRGFKKADGTFLVRESNTFRGDYTISFWAQGKVNHCRIKSKLVRSQPRYYLIENQFFDSLYSLINYFRSKPLKSKNMEVYLTEPVPQPMEHENKEWFHSKLSRYDAEDMLKKIHKDGAFLVRKRDENNTFAISFRAEGKIKHCRIEKDGRLFIIGSAEFETLTELVEYYMKFPLYRKMKLQFPVNEQVLAEFGQESDDYAIYTSGGEIYQDPNQFQPKVTVRALYDYKAKQSDELSFCRGAIITNVHKMDDGWWKGDLGGAEQLLFPANFVEEFVEAEESVKPTSEAGESLPSQKGVIEISGCTVETVPRGPVPFMFYIQSSSGQKIGVAAESLSEMDNWIQRITSAGERAQNKINAEQARLADRKASERRMKIAKELSDLVVYCRTVSFQEDSPGGNFYEMSSFPETKVERLIQNNKARMLLDYHMFQISRTYPKGQRFDSSNYDPVYAWNCGHQIVALNYQTPDRSMQINQGLFSLNGNCGYVLKPECMRNGNFDPYDRRTLTDQKLAIALSIHIIAARNLPKSGRGITSPFVEVEVCGCSYDNVNKYKSKTKSSNGLNPVFNERCDFDVHNPDMAFLRFVIHDEDMFGDPNFVAQATYPLRAIREGYRSVPLKNAYSEELELATLLVRVQKRNISECEDEHLYASIQILREKSEQLSSLLSMQYDELKKKEYDTVMEKLLQLQEDRRIRVDRRKLTSTNSSGSLPLNRLPKKL</sequence>
<dbReference type="SUPFAM" id="SSF51695">
    <property type="entry name" value="PLC-like phosphodiesterases"/>
    <property type="match status" value="1"/>
</dbReference>
<evidence type="ECO:0000256" key="4">
    <source>
        <dbReference type="ARBA" id="ARBA00022553"/>
    </source>
</evidence>
<feature type="domain" description="SH2" evidence="16">
    <location>
        <begin position="622"/>
        <end position="727"/>
    </location>
</feature>
<dbReference type="InterPro" id="IPR000008">
    <property type="entry name" value="C2_dom"/>
</dbReference>
<feature type="domain" description="C2" evidence="18">
    <location>
        <begin position="1134"/>
        <end position="1259"/>
    </location>
</feature>
<evidence type="ECO:0000259" key="17">
    <source>
        <dbReference type="PROSITE" id="PS50002"/>
    </source>
</evidence>
<dbReference type="InterPro" id="IPR000909">
    <property type="entry name" value="PLipase_C_PInositol-sp_X_dom"/>
</dbReference>
<keyword evidence="8 14" id="KW-0442">Lipid degradation</keyword>
<dbReference type="SUPFAM" id="SSF55550">
    <property type="entry name" value="SH2 domain"/>
    <property type="match status" value="2"/>
</dbReference>
<dbReference type="SMART" id="SM00148">
    <property type="entry name" value="PLCXc"/>
    <property type="match status" value="1"/>
</dbReference>
<accession>A0A9Q1CCZ5</accession>
<dbReference type="InterPro" id="IPR035023">
    <property type="entry name" value="PLC-gamma_C-SH2"/>
</dbReference>
<keyword evidence="4" id="KW-0597">Phosphoprotein</keyword>
<dbReference type="PRINTS" id="PR00452">
    <property type="entry name" value="SH3DOMAIN"/>
</dbReference>
<evidence type="ECO:0000256" key="5">
    <source>
        <dbReference type="ARBA" id="ARBA00022737"/>
    </source>
</evidence>
<keyword evidence="6 14" id="KW-0378">Hydrolase</keyword>
<feature type="compositionally biased region" description="Acidic residues" evidence="15">
    <location>
        <begin position="54"/>
        <end position="63"/>
    </location>
</feature>
<proteinExistence type="predicted"/>
<evidence type="ECO:0000313" key="20">
    <source>
        <dbReference type="EMBL" id="KAJ8042443.1"/>
    </source>
</evidence>
<dbReference type="InterPro" id="IPR001711">
    <property type="entry name" value="PLipase_C_Pinositol-sp_Y"/>
</dbReference>
<dbReference type="Gene3D" id="2.60.40.150">
    <property type="entry name" value="C2 domain"/>
    <property type="match status" value="1"/>
</dbReference>
<feature type="domain" description="PI-PLC Y-box" evidence="19">
    <location>
        <begin position="1020"/>
        <end position="1134"/>
    </location>
</feature>
<dbReference type="PRINTS" id="PR00401">
    <property type="entry name" value="SH2DOMAIN"/>
</dbReference>
<dbReference type="Pfam" id="PF00018">
    <property type="entry name" value="SH3_1"/>
    <property type="match status" value="1"/>
</dbReference>
<dbReference type="EMBL" id="JAIZAY010000005">
    <property type="protein sequence ID" value="KAJ8042443.1"/>
    <property type="molecule type" value="Genomic_DNA"/>
</dbReference>
<dbReference type="InterPro" id="IPR000980">
    <property type="entry name" value="SH2"/>
</dbReference>
<dbReference type="GO" id="GO:0051209">
    <property type="term" value="P:release of sequestered calcium ion into cytosol"/>
    <property type="evidence" value="ECO:0007669"/>
    <property type="project" value="TreeGrafter"/>
</dbReference>
<dbReference type="SMART" id="SM00149">
    <property type="entry name" value="PLCYc"/>
    <property type="match status" value="1"/>
</dbReference>
<comment type="cofactor">
    <cofactor evidence="1">
        <name>Ca(2+)</name>
        <dbReference type="ChEBI" id="CHEBI:29108"/>
    </cofactor>
</comment>
<dbReference type="PROSITE" id="PS50007">
    <property type="entry name" value="PIPLC_X_DOMAIN"/>
    <property type="match status" value="1"/>
</dbReference>
<dbReference type="SUPFAM" id="SSF50729">
    <property type="entry name" value="PH domain-like"/>
    <property type="match status" value="2"/>
</dbReference>
<dbReference type="GO" id="GO:0048015">
    <property type="term" value="P:phosphatidylinositol-mediated signaling"/>
    <property type="evidence" value="ECO:0007669"/>
    <property type="project" value="TreeGrafter"/>
</dbReference>
<dbReference type="InterPro" id="IPR057061">
    <property type="entry name" value="PLCG_EF-hand_2"/>
</dbReference>
<evidence type="ECO:0000256" key="8">
    <source>
        <dbReference type="ARBA" id="ARBA00022963"/>
    </source>
</evidence>
<evidence type="ECO:0000256" key="14">
    <source>
        <dbReference type="RuleBase" id="RU361133"/>
    </source>
</evidence>
<dbReference type="InterPro" id="IPR001452">
    <property type="entry name" value="SH3_domain"/>
</dbReference>
<dbReference type="SUPFAM" id="SSF50044">
    <property type="entry name" value="SH3-domain"/>
    <property type="match status" value="1"/>
</dbReference>
<keyword evidence="9 12" id="KW-0727">SH2 domain</keyword>
<comment type="catalytic activity">
    <reaction evidence="14">
        <text>a 1,2-diacyl-sn-glycero-3-phospho-(1D-myo-inositol-4,5-bisphosphate) + H2O = 1D-myo-inositol 1,4,5-trisphosphate + a 1,2-diacyl-sn-glycerol + H(+)</text>
        <dbReference type="Rhea" id="RHEA:33179"/>
        <dbReference type="ChEBI" id="CHEBI:15377"/>
        <dbReference type="ChEBI" id="CHEBI:15378"/>
        <dbReference type="ChEBI" id="CHEBI:17815"/>
        <dbReference type="ChEBI" id="CHEBI:58456"/>
        <dbReference type="ChEBI" id="CHEBI:203600"/>
        <dbReference type="EC" id="3.1.4.11"/>
    </reaction>
</comment>
<dbReference type="InterPro" id="IPR035892">
    <property type="entry name" value="C2_domain_sf"/>
</dbReference>
<evidence type="ECO:0000256" key="7">
    <source>
        <dbReference type="ARBA" id="ARBA00022837"/>
    </source>
</evidence>
<dbReference type="SMART" id="SM00239">
    <property type="entry name" value="C2"/>
    <property type="match status" value="1"/>
</dbReference>
<dbReference type="Gene3D" id="2.30.30.40">
    <property type="entry name" value="SH3 Domains"/>
    <property type="match status" value="1"/>
</dbReference>
<dbReference type="PROSITE" id="PS50008">
    <property type="entry name" value="PIPLC_Y_DOMAIN"/>
    <property type="match status" value="1"/>
</dbReference>
<feature type="region of interest" description="Disordered" evidence="15">
    <location>
        <begin position="1"/>
        <end position="66"/>
    </location>
</feature>
<dbReference type="SUPFAM" id="SSF49562">
    <property type="entry name" value="C2 domain (Calcium/lipid-binding domain, CaLB)"/>
    <property type="match status" value="1"/>
</dbReference>
<dbReference type="InterPro" id="IPR036028">
    <property type="entry name" value="SH3-like_dom_sf"/>
</dbReference>
<evidence type="ECO:0000256" key="2">
    <source>
        <dbReference type="ARBA" id="ARBA00012368"/>
    </source>
</evidence>
<dbReference type="Pfam" id="PF00387">
    <property type="entry name" value="PI-PLC-Y"/>
    <property type="match status" value="1"/>
</dbReference>
<dbReference type="PROSITE" id="PS50001">
    <property type="entry name" value="SH2"/>
    <property type="match status" value="2"/>
</dbReference>
<dbReference type="GO" id="GO:0046488">
    <property type="term" value="P:phosphatidylinositol metabolic process"/>
    <property type="evidence" value="ECO:0007669"/>
    <property type="project" value="TreeGrafter"/>
</dbReference>
<dbReference type="GO" id="GO:0032587">
    <property type="term" value="C:ruffle membrane"/>
    <property type="evidence" value="ECO:0007669"/>
    <property type="project" value="TreeGrafter"/>
</dbReference>
<dbReference type="InterPro" id="IPR011993">
    <property type="entry name" value="PH-like_dom_sf"/>
</dbReference>
<feature type="region of interest" description="Disordered" evidence="15">
    <location>
        <begin position="591"/>
        <end position="610"/>
    </location>
</feature>
<dbReference type="InterPro" id="IPR017946">
    <property type="entry name" value="PLC-like_Pdiesterase_TIM-brl"/>
</dbReference>
<dbReference type="PIRSF" id="PIRSF000952">
    <property type="entry name" value="PLC-gamma"/>
    <property type="match status" value="1"/>
</dbReference>
<dbReference type="Pfam" id="PF00388">
    <property type="entry name" value="PI-PLC-X"/>
    <property type="match status" value="1"/>
</dbReference>
<dbReference type="Gene3D" id="3.20.20.190">
    <property type="entry name" value="Phosphatidylinositol (PI) phosphodiesterase"/>
    <property type="match status" value="2"/>
</dbReference>
<evidence type="ECO:0000256" key="1">
    <source>
        <dbReference type="ARBA" id="ARBA00001913"/>
    </source>
</evidence>
<dbReference type="InterPro" id="IPR036860">
    <property type="entry name" value="SH2_dom_sf"/>
</dbReference>
<feature type="domain" description="SH2" evidence="16">
    <location>
        <begin position="738"/>
        <end position="826"/>
    </location>
</feature>
<dbReference type="FunFam" id="3.30.505.10:FF:000009">
    <property type="entry name" value="1-phosphatidylinositol 4,5-bisphosphate phosphodiesterase gamma"/>
    <property type="match status" value="1"/>
</dbReference>
<dbReference type="PANTHER" id="PTHR10336:SF159">
    <property type="entry name" value="1-PHOSPHATIDYLINOSITOL 4,5-BISPHOSPHATE PHOSPHODIESTERASE GAMMA"/>
    <property type="match status" value="1"/>
</dbReference>
<dbReference type="Pfam" id="PF00168">
    <property type="entry name" value="C2"/>
    <property type="match status" value="1"/>
</dbReference>
<protein>
    <recommendedName>
        <fullName evidence="2 14">Phosphoinositide phospholipase C</fullName>
        <ecNumber evidence="2 14">3.1.4.11</ecNumber>
    </recommendedName>
</protein>
<evidence type="ECO:0000313" key="21">
    <source>
        <dbReference type="Proteomes" id="UP001152320"/>
    </source>
</evidence>
<evidence type="ECO:0000259" key="19">
    <source>
        <dbReference type="PROSITE" id="PS50008"/>
    </source>
</evidence>
<dbReference type="Pfam" id="PF23583">
    <property type="entry name" value="EF_HAND_2_PLCG"/>
    <property type="match status" value="1"/>
</dbReference>
<dbReference type="Pfam" id="PF00017">
    <property type="entry name" value="SH2"/>
    <property type="match status" value="2"/>
</dbReference>
<organism evidence="20 21">
    <name type="scientific">Holothuria leucospilota</name>
    <name type="common">Black long sea cucumber</name>
    <name type="synonym">Mertensiothuria leucospilota</name>
    <dbReference type="NCBI Taxonomy" id="206669"/>
    <lineage>
        <taxon>Eukaryota</taxon>
        <taxon>Metazoa</taxon>
        <taxon>Echinodermata</taxon>
        <taxon>Eleutherozoa</taxon>
        <taxon>Echinozoa</taxon>
        <taxon>Holothuroidea</taxon>
        <taxon>Aspidochirotacea</taxon>
        <taxon>Aspidochirotida</taxon>
        <taxon>Holothuriidae</taxon>
        <taxon>Holothuria</taxon>
    </lineage>
</organism>
<dbReference type="CDD" id="cd00275">
    <property type="entry name" value="C2_PLC_like"/>
    <property type="match status" value="1"/>
</dbReference>
<dbReference type="CDD" id="cd09932">
    <property type="entry name" value="SH2_C-SH2_PLC_gamma_like"/>
    <property type="match status" value="1"/>
</dbReference>
<dbReference type="PROSITE" id="PS50004">
    <property type="entry name" value="C2"/>
    <property type="match status" value="1"/>
</dbReference>
<dbReference type="PROSITE" id="PS50002">
    <property type="entry name" value="SH3"/>
    <property type="match status" value="1"/>
</dbReference>
<keyword evidence="21" id="KW-1185">Reference proteome</keyword>
<dbReference type="OrthoDB" id="269822at2759"/>